<sequence>MDTKVERMLFMTSAFLLILVLAVNAEDHLDANAVSSPASLRGRFLLNVSPVKNTCKYNKAICSEPGSAGPDCCDEVCVDKSIDSNHCGSCSHDCDFGETCCDGDCVDLQKDEDNCGRCGLACPKRISTNNLHGRCENGLCDYN</sequence>
<dbReference type="InterPro" id="IPR006969">
    <property type="entry name" value="Stig-like"/>
</dbReference>
<evidence type="ECO:0000256" key="3">
    <source>
        <dbReference type="SAM" id="SignalP"/>
    </source>
</evidence>
<evidence type="ECO:0000256" key="2">
    <source>
        <dbReference type="ARBA" id="ARBA00022729"/>
    </source>
</evidence>
<name>A0A2R6WAW4_MARPO</name>
<dbReference type="EMBL" id="KZ772789">
    <property type="protein sequence ID" value="PTQ30988.1"/>
    <property type="molecule type" value="Genomic_DNA"/>
</dbReference>
<comment type="similarity">
    <text evidence="1">Belongs to the STIG1 family.</text>
</comment>
<dbReference type="OMA" id="EENNTYA"/>
<evidence type="ECO:0000313" key="4">
    <source>
        <dbReference type="EMBL" id="PTQ30988.1"/>
    </source>
</evidence>
<proteinExistence type="inferred from homology"/>
<keyword evidence="2 3" id="KW-0732">Signal</keyword>
<dbReference type="PANTHER" id="PTHR33227:SF48">
    <property type="entry name" value="STIGMA-SPECIFIC STIG1-LIKE PROTEIN 4"/>
    <property type="match status" value="1"/>
</dbReference>
<feature type="signal peptide" evidence="3">
    <location>
        <begin position="1"/>
        <end position="25"/>
    </location>
</feature>
<dbReference type="Pfam" id="PF04885">
    <property type="entry name" value="Stig1"/>
    <property type="match status" value="1"/>
</dbReference>
<keyword evidence="5" id="KW-1185">Reference proteome</keyword>
<dbReference type="AlphaFoldDB" id="A0A2R6WAW4"/>
<dbReference type="PANTHER" id="PTHR33227">
    <property type="entry name" value="STIGMA-SPECIFIC STIG1-LIKE PROTEIN 3"/>
    <property type="match status" value="1"/>
</dbReference>
<evidence type="ECO:0008006" key="6">
    <source>
        <dbReference type="Google" id="ProtNLM"/>
    </source>
</evidence>
<evidence type="ECO:0000256" key="1">
    <source>
        <dbReference type="ARBA" id="ARBA00006010"/>
    </source>
</evidence>
<protein>
    <recommendedName>
        <fullName evidence="6">4Fe-4S ferredoxin-type domain-containing protein</fullName>
    </recommendedName>
</protein>
<feature type="chain" id="PRO_5015330411" description="4Fe-4S ferredoxin-type domain-containing protein" evidence="3">
    <location>
        <begin position="26"/>
        <end position="143"/>
    </location>
</feature>
<dbReference type="Gramene" id="Mp5g16640.1">
    <property type="protein sequence ID" value="Mp5g16640.1.cds1"/>
    <property type="gene ID" value="Mp5g16640"/>
</dbReference>
<accession>A0A2R6WAW4</accession>
<dbReference type="OrthoDB" id="5421723at2759"/>
<evidence type="ECO:0000313" key="5">
    <source>
        <dbReference type="Proteomes" id="UP000244005"/>
    </source>
</evidence>
<organism evidence="4 5">
    <name type="scientific">Marchantia polymorpha</name>
    <name type="common">Common liverwort</name>
    <name type="synonym">Marchantia aquatica</name>
    <dbReference type="NCBI Taxonomy" id="3197"/>
    <lineage>
        <taxon>Eukaryota</taxon>
        <taxon>Viridiplantae</taxon>
        <taxon>Streptophyta</taxon>
        <taxon>Embryophyta</taxon>
        <taxon>Marchantiophyta</taxon>
        <taxon>Marchantiopsida</taxon>
        <taxon>Marchantiidae</taxon>
        <taxon>Marchantiales</taxon>
        <taxon>Marchantiaceae</taxon>
        <taxon>Marchantia</taxon>
    </lineage>
</organism>
<dbReference type="Proteomes" id="UP000244005">
    <property type="component" value="Unassembled WGS sequence"/>
</dbReference>
<reference evidence="5" key="1">
    <citation type="journal article" date="2017" name="Cell">
        <title>Insights into land plant evolution garnered from the Marchantia polymorpha genome.</title>
        <authorList>
            <person name="Bowman J.L."/>
            <person name="Kohchi T."/>
            <person name="Yamato K.T."/>
            <person name="Jenkins J."/>
            <person name="Shu S."/>
            <person name="Ishizaki K."/>
            <person name="Yamaoka S."/>
            <person name="Nishihama R."/>
            <person name="Nakamura Y."/>
            <person name="Berger F."/>
            <person name="Adam C."/>
            <person name="Aki S.S."/>
            <person name="Althoff F."/>
            <person name="Araki T."/>
            <person name="Arteaga-Vazquez M.A."/>
            <person name="Balasubrmanian S."/>
            <person name="Barry K."/>
            <person name="Bauer D."/>
            <person name="Boehm C.R."/>
            <person name="Briginshaw L."/>
            <person name="Caballero-Perez J."/>
            <person name="Catarino B."/>
            <person name="Chen F."/>
            <person name="Chiyoda S."/>
            <person name="Chovatia M."/>
            <person name="Davies K.M."/>
            <person name="Delmans M."/>
            <person name="Demura T."/>
            <person name="Dierschke T."/>
            <person name="Dolan L."/>
            <person name="Dorantes-Acosta A.E."/>
            <person name="Eklund D.M."/>
            <person name="Florent S.N."/>
            <person name="Flores-Sandoval E."/>
            <person name="Fujiyama A."/>
            <person name="Fukuzawa H."/>
            <person name="Galik B."/>
            <person name="Grimanelli D."/>
            <person name="Grimwood J."/>
            <person name="Grossniklaus U."/>
            <person name="Hamada T."/>
            <person name="Haseloff J."/>
            <person name="Hetherington A.J."/>
            <person name="Higo A."/>
            <person name="Hirakawa Y."/>
            <person name="Hundley H.N."/>
            <person name="Ikeda Y."/>
            <person name="Inoue K."/>
            <person name="Inoue S.I."/>
            <person name="Ishida S."/>
            <person name="Jia Q."/>
            <person name="Kakita M."/>
            <person name="Kanazawa T."/>
            <person name="Kawai Y."/>
            <person name="Kawashima T."/>
            <person name="Kennedy M."/>
            <person name="Kinose K."/>
            <person name="Kinoshita T."/>
            <person name="Kohara Y."/>
            <person name="Koide E."/>
            <person name="Komatsu K."/>
            <person name="Kopischke S."/>
            <person name="Kubo M."/>
            <person name="Kyozuka J."/>
            <person name="Lagercrantz U."/>
            <person name="Lin S.S."/>
            <person name="Lindquist E."/>
            <person name="Lipzen A.M."/>
            <person name="Lu C.W."/>
            <person name="De Luna E."/>
            <person name="Martienssen R.A."/>
            <person name="Minamino N."/>
            <person name="Mizutani M."/>
            <person name="Mizutani M."/>
            <person name="Mochizuki N."/>
            <person name="Monte I."/>
            <person name="Mosher R."/>
            <person name="Nagasaki H."/>
            <person name="Nakagami H."/>
            <person name="Naramoto S."/>
            <person name="Nishitani K."/>
            <person name="Ohtani M."/>
            <person name="Okamoto T."/>
            <person name="Okumura M."/>
            <person name="Phillips J."/>
            <person name="Pollak B."/>
            <person name="Reinders A."/>
            <person name="Rovekamp M."/>
            <person name="Sano R."/>
            <person name="Sawa S."/>
            <person name="Schmid M.W."/>
            <person name="Shirakawa M."/>
            <person name="Solano R."/>
            <person name="Spunde A."/>
            <person name="Suetsugu N."/>
            <person name="Sugano S."/>
            <person name="Sugiyama A."/>
            <person name="Sun R."/>
            <person name="Suzuki Y."/>
            <person name="Takenaka M."/>
            <person name="Takezawa D."/>
            <person name="Tomogane H."/>
            <person name="Tsuzuki M."/>
            <person name="Ueda T."/>
            <person name="Umeda M."/>
            <person name="Ward J.M."/>
            <person name="Watanabe Y."/>
            <person name="Yazaki K."/>
            <person name="Yokoyama R."/>
            <person name="Yoshitake Y."/>
            <person name="Yotsui I."/>
            <person name="Zachgo S."/>
            <person name="Schmutz J."/>
        </authorList>
    </citation>
    <scope>NUCLEOTIDE SEQUENCE [LARGE SCALE GENOMIC DNA]</scope>
    <source>
        <strain evidence="5">Tak-1</strain>
    </source>
</reference>
<gene>
    <name evidence="4" type="ORF">MARPO_0117s0042</name>
</gene>